<dbReference type="EMBL" id="BPLR01007890">
    <property type="protein sequence ID" value="GIY20477.1"/>
    <property type="molecule type" value="Genomic_DNA"/>
</dbReference>
<evidence type="ECO:0000256" key="1">
    <source>
        <dbReference type="SAM" id="SignalP"/>
    </source>
</evidence>
<feature type="chain" id="PRO_5043730418" description="Secreted protein" evidence="1">
    <location>
        <begin position="18"/>
        <end position="73"/>
    </location>
</feature>
<reference evidence="2 3" key="1">
    <citation type="submission" date="2021-06" db="EMBL/GenBank/DDBJ databases">
        <title>Caerostris extrusa draft genome.</title>
        <authorList>
            <person name="Kono N."/>
            <person name="Arakawa K."/>
        </authorList>
    </citation>
    <scope>NUCLEOTIDE SEQUENCE [LARGE SCALE GENOMIC DNA]</scope>
</reference>
<sequence length="73" mass="8457">MWMSRVASTAWLSVVYGCVDQGWSSAVMMHFANIEHHNLMNVYHHVHSSYLLCTNDPAFHIPKYNISMLCRDT</sequence>
<keyword evidence="3" id="KW-1185">Reference proteome</keyword>
<proteinExistence type="predicted"/>
<feature type="signal peptide" evidence="1">
    <location>
        <begin position="1"/>
        <end position="17"/>
    </location>
</feature>
<evidence type="ECO:0000313" key="2">
    <source>
        <dbReference type="EMBL" id="GIY20477.1"/>
    </source>
</evidence>
<organism evidence="2 3">
    <name type="scientific">Caerostris extrusa</name>
    <name type="common">Bark spider</name>
    <name type="synonym">Caerostris bankana</name>
    <dbReference type="NCBI Taxonomy" id="172846"/>
    <lineage>
        <taxon>Eukaryota</taxon>
        <taxon>Metazoa</taxon>
        <taxon>Ecdysozoa</taxon>
        <taxon>Arthropoda</taxon>
        <taxon>Chelicerata</taxon>
        <taxon>Arachnida</taxon>
        <taxon>Araneae</taxon>
        <taxon>Araneomorphae</taxon>
        <taxon>Entelegynae</taxon>
        <taxon>Araneoidea</taxon>
        <taxon>Araneidae</taxon>
        <taxon>Caerostris</taxon>
    </lineage>
</organism>
<dbReference type="PROSITE" id="PS51257">
    <property type="entry name" value="PROKAR_LIPOPROTEIN"/>
    <property type="match status" value="1"/>
</dbReference>
<comment type="caution">
    <text evidence="2">The sequence shown here is derived from an EMBL/GenBank/DDBJ whole genome shotgun (WGS) entry which is preliminary data.</text>
</comment>
<keyword evidence="1" id="KW-0732">Signal</keyword>
<accession>A0AAV4RJ13</accession>
<evidence type="ECO:0008006" key="4">
    <source>
        <dbReference type="Google" id="ProtNLM"/>
    </source>
</evidence>
<name>A0AAV4RJ13_CAEEX</name>
<dbReference type="AlphaFoldDB" id="A0AAV4RJ13"/>
<gene>
    <name evidence="2" type="ORF">CEXT_316661</name>
</gene>
<dbReference type="Proteomes" id="UP001054945">
    <property type="component" value="Unassembled WGS sequence"/>
</dbReference>
<evidence type="ECO:0000313" key="3">
    <source>
        <dbReference type="Proteomes" id="UP001054945"/>
    </source>
</evidence>
<protein>
    <recommendedName>
        <fullName evidence="4">Secreted protein</fullName>
    </recommendedName>
</protein>